<keyword evidence="2" id="KW-1185">Reference proteome</keyword>
<proteinExistence type="predicted"/>
<sequence>MKKAIPIILIVVVLLLVFKALLGGSDLNTMGDPHFTKDGSLVSQPQFAKVDSDAIVRFYVESSGSMNGFFRNGQPTDFKRDVYEIMSYYSRSTKDINIMTNDGGVAGKMNLANFQNAMNVGALQSNASTQIPIMLSTIVSQLKKGEVAVLISDMKYSPVGAAAPEVLLTQYGSDVARIAGSSGKSFSLISAISSYVDKMGNIVTKRSPYYYLVIGDQNKVSYIRNGISSMLDSHKTFIDNMDFGYKYATVPYTFGIPRNAVQYEQQPTFYSYDESLGACTISLKLHLEAFRWIMAEKDVIQKSFTVKSTYGSKVKVSDIEIKTDNYVNQKLKRSAVATIKLSVSNMPSDMDVLQWNLRIPDGTDATYIGQFLGAKDENDVTKSYSLENFIIGIQQGGIVNKQPQSNYILITKNNL</sequence>
<dbReference type="RefSeq" id="WP_007575008.1">
    <property type="nucleotide sequence ID" value="NZ_BPTS01000002.1"/>
</dbReference>
<name>F8N7I4_9BACT</name>
<dbReference type="STRING" id="688246.Premu_2050"/>
<accession>F8N7I4</accession>
<gene>
    <name evidence="1" type="ORF">Premu_2050</name>
</gene>
<dbReference type="AlphaFoldDB" id="F8N7I4"/>
<reference evidence="2" key="1">
    <citation type="journal article" date="2011" name="Stand. Genomic Sci.">
        <title>Non-contiguous finished genome sequence of the opportunistic oral pathogen Prevotella multisaccharivorax type strain (PPPA20).</title>
        <authorList>
            <person name="Pati A."/>
            <person name="Gronow S."/>
            <person name="Lu M."/>
            <person name="Lapidus A."/>
            <person name="Nolan M."/>
            <person name="Lucas S."/>
            <person name="Hammon N."/>
            <person name="Deshpande S."/>
            <person name="Cheng J.F."/>
            <person name="Tapia R."/>
            <person name="Han C."/>
            <person name="Goodwin L."/>
            <person name="Pitluck S."/>
            <person name="Liolios K."/>
            <person name="Pagani I."/>
            <person name="Mavromatis K."/>
            <person name="Mikhailova N."/>
            <person name="Huntemann M."/>
            <person name="Chen A."/>
            <person name="Palaniappan K."/>
            <person name="Land M."/>
            <person name="Hauser L."/>
            <person name="Detter J.C."/>
            <person name="Brambilla E.M."/>
            <person name="Rohde M."/>
            <person name="Goker M."/>
            <person name="Woyke T."/>
            <person name="Bristow J."/>
            <person name="Eisen J.A."/>
            <person name="Markowitz V."/>
            <person name="Hugenholtz P."/>
            <person name="Kyrpides N.C."/>
            <person name="Klenk H.P."/>
            <person name="Ivanova N."/>
        </authorList>
    </citation>
    <scope>NUCLEOTIDE SEQUENCE [LARGE SCALE GENOMIC DNA]</scope>
    <source>
        <strain evidence="2">DSM 17128</strain>
    </source>
</reference>
<dbReference type="OrthoDB" id="1067458at2"/>
<organism evidence="1 2">
    <name type="scientific">Hallella multisaccharivorax DSM 17128</name>
    <dbReference type="NCBI Taxonomy" id="688246"/>
    <lineage>
        <taxon>Bacteria</taxon>
        <taxon>Pseudomonadati</taxon>
        <taxon>Bacteroidota</taxon>
        <taxon>Bacteroidia</taxon>
        <taxon>Bacteroidales</taxon>
        <taxon>Prevotellaceae</taxon>
        <taxon>Hallella</taxon>
    </lineage>
</organism>
<protein>
    <submittedName>
        <fullName evidence="1">Uncharacterized protein</fullName>
    </submittedName>
</protein>
<dbReference type="HOGENOM" id="CLU_661986_0_0_10"/>
<dbReference type="EMBL" id="GL945017">
    <property type="protein sequence ID" value="EGN57444.1"/>
    <property type="molecule type" value="Genomic_DNA"/>
</dbReference>
<evidence type="ECO:0000313" key="1">
    <source>
        <dbReference type="EMBL" id="EGN57444.1"/>
    </source>
</evidence>
<dbReference type="Proteomes" id="UP000002772">
    <property type="component" value="Unassembled WGS sequence"/>
</dbReference>
<evidence type="ECO:0000313" key="2">
    <source>
        <dbReference type="Proteomes" id="UP000002772"/>
    </source>
</evidence>